<protein>
    <submittedName>
        <fullName evidence="1">5-methyltetrahydropteroyltriglutamate--homocysteine S-methyltransferase</fullName>
        <ecNumber evidence="1">2.1.1.14</ecNumber>
    </submittedName>
</protein>
<keyword evidence="1" id="KW-0808">Transferase</keyword>
<accession>A0ACD4ZW12</accession>
<sequence>MTTKSAAAAPRATVYGYPRQGPNRELKKAVEGYWKGRVTADALRDTAAELRRATWRRLADAGVHEVPTGDFSYYDHVLDTSVMVGAIPARHRAAVETDALDGYFAMARGTREVTPLEMTKWFDTNYHYLVPELGPDTVFTADSGKQVAEFREALALGLTARPVLVGPVTYLLLAKPAPGVAAGFEPLTLLDRLLPVYAEVLADLRAAGAEWVQLDEPALVADRSLAELNAVARAYRELGALTDRPKLLVASYFDRLGAALSVLAKSPVERLGLDFTGSAAANLDELAAVGGLPGKRLLAGVVNGRNVWINDFEKSLSVLGTLLGLAGQVDVASSCSLLHVPLDVTAERDIDPGIARWLAFARQKTEEIVILARGLARGTGAITDELATNRTDLASRAGSALTNDPAVRARAAAVTDADARRSQPYQERAAAQRAHLGLPLLPTTTIGSFPQTTELRTARADLRAGRIDTAGYDKRIEAEIREVVSFQEETGIDVLVHGEPERNDMVQYFAERLTGYLATRHGWVQSYGTRYVRPPILAGDISRPAPLTVRWTTYAQSLTGRPVKGMLTGPVTMLAWSFVRDDQPLADTARQVALALRDEVDDLESAGTSVIQVDEPALRETLPLRARDHDAYLDWATEAFRITTGGVRADTQIHTHMCYAEFGDILPAIDALDADVISLEAARSHMRVADELAAAGYPREVGPGVYDIHSPRVPSAGEVAGLLRKGLEAVPAERLWVNPDCGLKTRGWPEVRAALENLVAAAREVRGTLSAPVSPRP</sequence>
<proteinExistence type="predicted"/>
<name>A0ACD4ZW12_9ACTN</name>
<keyword evidence="2" id="KW-1185">Reference proteome</keyword>
<dbReference type="Proteomes" id="UP001348369">
    <property type="component" value="Chromosome"/>
</dbReference>
<keyword evidence="1" id="KW-0489">Methyltransferase</keyword>
<dbReference type="EMBL" id="CP109109">
    <property type="protein sequence ID" value="WSC02207.1"/>
    <property type="molecule type" value="Genomic_DNA"/>
</dbReference>
<evidence type="ECO:0000313" key="1">
    <source>
        <dbReference type="EMBL" id="WSC02207.1"/>
    </source>
</evidence>
<gene>
    <name evidence="1" type="primary">metE</name>
    <name evidence="1" type="ORF">OG835_37850</name>
</gene>
<reference evidence="1" key="1">
    <citation type="submission" date="2022-10" db="EMBL/GenBank/DDBJ databases">
        <title>The complete genomes of actinobacterial strains from the NBC collection.</title>
        <authorList>
            <person name="Joergensen T.S."/>
            <person name="Alvarez Arevalo M."/>
            <person name="Sterndorff E.B."/>
            <person name="Faurdal D."/>
            <person name="Vuksanovic O."/>
            <person name="Mourched A.-S."/>
            <person name="Charusanti P."/>
            <person name="Shaw S."/>
            <person name="Blin K."/>
            <person name="Weber T."/>
        </authorList>
    </citation>
    <scope>NUCLEOTIDE SEQUENCE</scope>
    <source>
        <strain evidence="1">NBC 01771</strain>
    </source>
</reference>
<evidence type="ECO:0000313" key="2">
    <source>
        <dbReference type="Proteomes" id="UP001348369"/>
    </source>
</evidence>
<dbReference type="EC" id="2.1.1.14" evidence="1"/>
<organism evidence="1 2">
    <name type="scientific">Streptomyces scopuliridis</name>
    <dbReference type="NCBI Taxonomy" id="452529"/>
    <lineage>
        <taxon>Bacteria</taxon>
        <taxon>Bacillati</taxon>
        <taxon>Actinomycetota</taxon>
        <taxon>Actinomycetes</taxon>
        <taxon>Kitasatosporales</taxon>
        <taxon>Streptomycetaceae</taxon>
        <taxon>Streptomyces</taxon>
    </lineage>
</organism>